<proteinExistence type="predicted"/>
<keyword evidence="3" id="KW-1185">Reference proteome</keyword>
<protein>
    <submittedName>
        <fullName evidence="2">Uncharacterized protein</fullName>
    </submittedName>
</protein>
<dbReference type="EMBL" id="KN834777">
    <property type="protein sequence ID" value="KIK59969.1"/>
    <property type="molecule type" value="Genomic_DNA"/>
</dbReference>
<feature type="region of interest" description="Disordered" evidence="1">
    <location>
        <begin position="1"/>
        <end position="21"/>
    </location>
</feature>
<sequence>MGPPKCKAPGNPQHASPAAVSHNASPPWVNIPIPASLNNLGAPVMHGLVCHSAIEPGTADIWCQAYLKLIAQWKDMKDSFIHNALSHMDVHYKSSSLWKQLSLTTAELEDAQAELTCVTQTLHNTNQTVESQRKLLSAQQTDQEELCTLHQHMWELESLHGSKDTGSIQSAKEPSSVHKECINKLKCCNKHLSNQHTKLQQQLEDMEEAYRVHGLQDHVQQIQTLLYENATLASTAIGNLQVLMNWIQDLCHLDISAFLQVFFGNFGTHFHHSFNCMNDILGSPLFDQKDPNIVHLCKYLSNLINHTSNLYLQLLFVAGRIEHSNHAVQESAEHIFNQYASAQQYSLPTLSESIPLGHIQVNAPSVIQSTTPYPTDIAYFCHTDPNTPFPNPLPIASALGITSFLCHLDNLIASLCQSALSTILPASKPIFDVDHEGEDLYAMEDELGDEDGGDNS</sequence>
<organism evidence="2 3">
    <name type="scientific">Collybiopsis luxurians FD-317 M1</name>
    <dbReference type="NCBI Taxonomy" id="944289"/>
    <lineage>
        <taxon>Eukaryota</taxon>
        <taxon>Fungi</taxon>
        <taxon>Dikarya</taxon>
        <taxon>Basidiomycota</taxon>
        <taxon>Agaricomycotina</taxon>
        <taxon>Agaricomycetes</taxon>
        <taxon>Agaricomycetidae</taxon>
        <taxon>Agaricales</taxon>
        <taxon>Marasmiineae</taxon>
        <taxon>Omphalotaceae</taxon>
        <taxon>Collybiopsis</taxon>
        <taxon>Collybiopsis luxurians</taxon>
    </lineage>
</organism>
<accession>A0A0D0CBU5</accession>
<gene>
    <name evidence="2" type="ORF">GYMLUDRAFT_244749</name>
</gene>
<reference evidence="2 3" key="1">
    <citation type="submission" date="2014-04" db="EMBL/GenBank/DDBJ databases">
        <title>Evolutionary Origins and Diversification of the Mycorrhizal Mutualists.</title>
        <authorList>
            <consortium name="DOE Joint Genome Institute"/>
            <consortium name="Mycorrhizal Genomics Consortium"/>
            <person name="Kohler A."/>
            <person name="Kuo A."/>
            <person name="Nagy L.G."/>
            <person name="Floudas D."/>
            <person name="Copeland A."/>
            <person name="Barry K.W."/>
            <person name="Cichocki N."/>
            <person name="Veneault-Fourrey C."/>
            <person name="LaButti K."/>
            <person name="Lindquist E.A."/>
            <person name="Lipzen A."/>
            <person name="Lundell T."/>
            <person name="Morin E."/>
            <person name="Murat C."/>
            <person name="Riley R."/>
            <person name="Ohm R."/>
            <person name="Sun H."/>
            <person name="Tunlid A."/>
            <person name="Henrissat B."/>
            <person name="Grigoriev I.V."/>
            <person name="Hibbett D.S."/>
            <person name="Martin F."/>
        </authorList>
    </citation>
    <scope>NUCLEOTIDE SEQUENCE [LARGE SCALE GENOMIC DNA]</scope>
    <source>
        <strain evidence="2 3">FD-317 M1</strain>
    </source>
</reference>
<dbReference type="Proteomes" id="UP000053593">
    <property type="component" value="Unassembled WGS sequence"/>
</dbReference>
<dbReference type="HOGENOM" id="CLU_600003_0_0_1"/>
<evidence type="ECO:0000313" key="3">
    <source>
        <dbReference type="Proteomes" id="UP000053593"/>
    </source>
</evidence>
<evidence type="ECO:0000313" key="2">
    <source>
        <dbReference type="EMBL" id="KIK59969.1"/>
    </source>
</evidence>
<dbReference type="AlphaFoldDB" id="A0A0D0CBU5"/>
<evidence type="ECO:0000256" key="1">
    <source>
        <dbReference type="SAM" id="MobiDB-lite"/>
    </source>
</evidence>
<name>A0A0D0CBU5_9AGAR</name>